<dbReference type="InterPro" id="IPR014145">
    <property type="entry name" value="LigD_pol_dom"/>
</dbReference>
<reference evidence="2 3" key="1">
    <citation type="submission" date="2019-07" db="EMBL/GenBank/DDBJ databases">
        <title>Genomic Encyclopedia of Type Strains, Phase I: the one thousand microbial genomes (KMG-I) project.</title>
        <authorList>
            <person name="Kyrpides N."/>
        </authorList>
    </citation>
    <scope>NUCLEOTIDE SEQUENCE [LARGE SCALE GENOMIC DNA]</scope>
    <source>
        <strain evidence="2 3">DSM 16647</strain>
    </source>
</reference>
<evidence type="ECO:0000259" key="1">
    <source>
        <dbReference type="Pfam" id="PF21686"/>
    </source>
</evidence>
<dbReference type="CDD" id="cd04861">
    <property type="entry name" value="LigD_Pol_like"/>
    <property type="match status" value="1"/>
</dbReference>
<dbReference type="NCBIfam" id="TIGR02778">
    <property type="entry name" value="ligD_pol"/>
    <property type="match status" value="1"/>
</dbReference>
<dbReference type="EMBL" id="VNHO01000018">
    <property type="protein sequence ID" value="TYP52455.1"/>
    <property type="molecule type" value="Genomic_DNA"/>
</dbReference>
<organism evidence="2 3">
    <name type="scientific">Thermosediminibacter litoriperuensis</name>
    <dbReference type="NCBI Taxonomy" id="291989"/>
    <lineage>
        <taxon>Bacteria</taxon>
        <taxon>Bacillati</taxon>
        <taxon>Bacillota</taxon>
        <taxon>Clostridia</taxon>
        <taxon>Thermosediminibacterales</taxon>
        <taxon>Thermosediminibacteraceae</taxon>
        <taxon>Thermosediminibacter</taxon>
    </lineage>
</organism>
<dbReference type="Pfam" id="PF21686">
    <property type="entry name" value="LigD_Prim-Pol"/>
    <property type="match status" value="1"/>
</dbReference>
<dbReference type="PANTHER" id="PTHR42705:SF2">
    <property type="entry name" value="BIFUNCTIONAL NON-HOMOLOGOUS END JOINING PROTEIN LIGD"/>
    <property type="match status" value="1"/>
</dbReference>
<name>A0A5S5ANN1_9FIRM</name>
<comment type="caution">
    <text evidence="2">The sequence shown here is derived from an EMBL/GenBank/DDBJ whole genome shotgun (WGS) entry which is preliminary data.</text>
</comment>
<dbReference type="AlphaFoldDB" id="A0A5S5ANN1"/>
<dbReference type="InterPro" id="IPR052171">
    <property type="entry name" value="NHEJ_LigD"/>
</dbReference>
<evidence type="ECO:0000313" key="3">
    <source>
        <dbReference type="Proteomes" id="UP000322294"/>
    </source>
</evidence>
<gene>
    <name evidence="2" type="ORF">LZ11_01722</name>
</gene>
<feature type="domain" description="DNA ligase D polymerase" evidence="1">
    <location>
        <begin position="27"/>
        <end position="283"/>
    </location>
</feature>
<evidence type="ECO:0000313" key="2">
    <source>
        <dbReference type="EMBL" id="TYP52455.1"/>
    </source>
</evidence>
<protein>
    <submittedName>
        <fullName evidence="2">Bifunctional non-homologous end joining protein LigD</fullName>
    </submittedName>
</protein>
<dbReference type="Gene3D" id="3.90.920.10">
    <property type="entry name" value="DNA primase, PRIM domain"/>
    <property type="match status" value="1"/>
</dbReference>
<dbReference type="OrthoDB" id="9802472at2"/>
<accession>A0A5S5ANN1</accession>
<keyword evidence="3" id="KW-1185">Reference proteome</keyword>
<dbReference type="Proteomes" id="UP000322294">
    <property type="component" value="Unassembled WGS sequence"/>
</dbReference>
<proteinExistence type="predicted"/>
<dbReference type="PANTHER" id="PTHR42705">
    <property type="entry name" value="BIFUNCTIONAL NON-HOMOLOGOUS END JOINING PROTEIN LIGD"/>
    <property type="match status" value="1"/>
</dbReference>
<sequence>MPVVIVENEKLALTNLSKVMWPEDNITKANFIDYYVRIAPYVLPHLKDRPMVFTRYPDGIYGKAFYQKNIPDYAPEWLRTYDEESFAGGRRKVVRYALIDDMKSLLWAANQASLEMHPWLSRVGTIEYPDFVVFDLDPMENTDFEDARQLALALKKLLEIEGLTGFPKTSGATGIQVYVPIEPRYTYREVRVFAEFFCRVLERTFPEKATTERSIKKRRGKVYLDYLQNIKGKTLIAPYSPRPIAGAPVSAPVTWDELEGGVRPSMFNIKNMPGRLEKMGDLFKDVLEVKQRIDRWL</sequence>